<evidence type="ECO:0000313" key="1">
    <source>
        <dbReference type="EMBL" id="EGN57479.1"/>
    </source>
</evidence>
<dbReference type="Proteomes" id="UP000002772">
    <property type="component" value="Unassembled WGS sequence"/>
</dbReference>
<evidence type="ECO:0000313" key="2">
    <source>
        <dbReference type="Proteomes" id="UP000002772"/>
    </source>
</evidence>
<organism evidence="1 2">
    <name type="scientific">Hallella multisaccharivorax DSM 17128</name>
    <dbReference type="NCBI Taxonomy" id="688246"/>
    <lineage>
        <taxon>Bacteria</taxon>
        <taxon>Pseudomonadati</taxon>
        <taxon>Bacteroidota</taxon>
        <taxon>Bacteroidia</taxon>
        <taxon>Bacteroidales</taxon>
        <taxon>Prevotellaceae</taxon>
        <taxon>Hallella</taxon>
    </lineage>
</organism>
<accession>F8N7L9</accession>
<reference evidence="2" key="1">
    <citation type="journal article" date="2011" name="Stand. Genomic Sci.">
        <title>Non-contiguous finished genome sequence of the opportunistic oral pathogen Prevotella multisaccharivorax type strain (PPPA20).</title>
        <authorList>
            <person name="Pati A."/>
            <person name="Gronow S."/>
            <person name="Lu M."/>
            <person name="Lapidus A."/>
            <person name="Nolan M."/>
            <person name="Lucas S."/>
            <person name="Hammon N."/>
            <person name="Deshpande S."/>
            <person name="Cheng J.F."/>
            <person name="Tapia R."/>
            <person name="Han C."/>
            <person name="Goodwin L."/>
            <person name="Pitluck S."/>
            <person name="Liolios K."/>
            <person name="Pagani I."/>
            <person name="Mavromatis K."/>
            <person name="Mikhailova N."/>
            <person name="Huntemann M."/>
            <person name="Chen A."/>
            <person name="Palaniappan K."/>
            <person name="Land M."/>
            <person name="Hauser L."/>
            <person name="Detter J.C."/>
            <person name="Brambilla E.M."/>
            <person name="Rohde M."/>
            <person name="Goker M."/>
            <person name="Woyke T."/>
            <person name="Bristow J."/>
            <person name="Eisen J.A."/>
            <person name="Markowitz V."/>
            <person name="Hugenholtz P."/>
            <person name="Kyrpides N.C."/>
            <person name="Klenk H.P."/>
            <person name="Ivanova N."/>
        </authorList>
    </citation>
    <scope>NUCLEOTIDE SEQUENCE [LARGE SCALE GENOMIC DNA]</scope>
    <source>
        <strain evidence="2">DSM 17128</strain>
    </source>
</reference>
<dbReference type="STRING" id="688246.Premu_2085"/>
<protein>
    <submittedName>
        <fullName evidence="1">Uncharacterized protein</fullName>
    </submittedName>
</protein>
<proteinExistence type="predicted"/>
<gene>
    <name evidence="1" type="ORF">Premu_2085</name>
</gene>
<dbReference type="RefSeq" id="WP_007575060.1">
    <property type="nucleotide sequence ID" value="NZ_BPTS01000002.1"/>
</dbReference>
<sequence length="75" mass="8895">MKNTIEELYQMKQNGQIGWCELALRSDHSKEYIHWCDDHGLEPDDNNAELFMEQTESRIYEDGDEYQPELAETLV</sequence>
<dbReference type="OrthoDB" id="1072594at2"/>
<keyword evidence="2" id="KW-1185">Reference proteome</keyword>
<dbReference type="AlphaFoldDB" id="F8N7L9"/>
<name>F8N7L9_9BACT</name>
<dbReference type="HOGENOM" id="CLU_199537_0_0_10"/>
<dbReference type="EMBL" id="GL945017">
    <property type="protein sequence ID" value="EGN57479.1"/>
    <property type="molecule type" value="Genomic_DNA"/>
</dbReference>